<dbReference type="Proteomes" id="UP000199502">
    <property type="component" value="Unassembled WGS sequence"/>
</dbReference>
<keyword evidence="2" id="KW-1185">Reference proteome</keyword>
<dbReference type="AlphaFoldDB" id="A0A1G5C3L6"/>
<organism evidence="1 2">
    <name type="scientific">Paracoccus tibetensis</name>
    <dbReference type="NCBI Taxonomy" id="336292"/>
    <lineage>
        <taxon>Bacteria</taxon>
        <taxon>Pseudomonadati</taxon>
        <taxon>Pseudomonadota</taxon>
        <taxon>Alphaproteobacteria</taxon>
        <taxon>Rhodobacterales</taxon>
        <taxon>Paracoccaceae</taxon>
        <taxon>Paracoccus</taxon>
    </lineage>
</organism>
<gene>
    <name evidence="1" type="ORF">SAMN05660710_00389</name>
</gene>
<name>A0A1G5C3L6_9RHOB</name>
<dbReference type="EMBL" id="FMVT01000001">
    <property type="protein sequence ID" value="SCX96907.1"/>
    <property type="molecule type" value="Genomic_DNA"/>
</dbReference>
<dbReference type="RefSeq" id="WP_090739809.1">
    <property type="nucleotide sequence ID" value="NZ_FMVT01000001.1"/>
</dbReference>
<evidence type="ECO:0000313" key="2">
    <source>
        <dbReference type="Proteomes" id="UP000199502"/>
    </source>
</evidence>
<dbReference type="InterPro" id="IPR018666">
    <property type="entry name" value="DUF2125"/>
</dbReference>
<accession>A0A1G5C3L6</accession>
<dbReference type="STRING" id="336292.SAMN05660710_00389"/>
<sequence>MLRLMMGVALLLALVAGLWLGAETWAARRAAALIAEAQEVDAAAVTPLRRLDAFGLRVEAPAVTGAGLALELPHAELSLAPTAPRTLRLTLPGEGRLRTGAGDVALAATAPEASATVAPLRDMAIDAAHLALRDLRLDGRAAAETLQIDARLRRLGHDAPRPARAAYDLALEAAGIAPEALALAGLDAAALPGPLAATGSLRVWLDDAPRLQQGARRPQLAGFETQGLDLATGDLQIRIVGRLGADASGLAEGRLAVFTRDGEAIIRQLVALEIIPAAAALLVRAGLTQLGSTDFPEAAGPLSGPAIPAPAEGELRLPLTFAGGQVSLGAIPLGPAPRLLR</sequence>
<evidence type="ECO:0008006" key="3">
    <source>
        <dbReference type="Google" id="ProtNLM"/>
    </source>
</evidence>
<reference evidence="1 2" key="1">
    <citation type="submission" date="2016-10" db="EMBL/GenBank/DDBJ databases">
        <authorList>
            <person name="de Groot N.N."/>
        </authorList>
    </citation>
    <scope>NUCLEOTIDE SEQUENCE [LARGE SCALE GENOMIC DNA]</scope>
    <source>
        <strain evidence="1 2">CGMCC 1.8925</strain>
    </source>
</reference>
<dbReference type="OrthoDB" id="7625707at2"/>
<dbReference type="Pfam" id="PF09898">
    <property type="entry name" value="DUF2125"/>
    <property type="match status" value="1"/>
</dbReference>
<protein>
    <recommendedName>
        <fullName evidence="3">DUF2125 domain-containing protein</fullName>
    </recommendedName>
</protein>
<evidence type="ECO:0000313" key="1">
    <source>
        <dbReference type="EMBL" id="SCX96907.1"/>
    </source>
</evidence>
<proteinExistence type="predicted"/>